<dbReference type="EMBL" id="JABBWG010000011">
    <property type="protein sequence ID" value="KAG1818474.1"/>
    <property type="molecule type" value="Genomic_DNA"/>
</dbReference>
<dbReference type="Gene3D" id="2.40.160.210">
    <property type="entry name" value="Acyl-CoA thioesterase, double hotdog domain"/>
    <property type="match status" value="1"/>
</dbReference>
<evidence type="ECO:0000313" key="2">
    <source>
        <dbReference type="EMBL" id="KAG1818474.1"/>
    </source>
</evidence>
<evidence type="ECO:0000259" key="1">
    <source>
        <dbReference type="Pfam" id="PF13622"/>
    </source>
</evidence>
<proteinExistence type="predicted"/>
<dbReference type="Proteomes" id="UP000807769">
    <property type="component" value="Unassembled WGS sequence"/>
</dbReference>
<dbReference type="OrthoDB" id="2532955at2759"/>
<comment type="caution">
    <text evidence="2">The sequence shown here is derived from an EMBL/GenBank/DDBJ whole genome shotgun (WGS) entry which is preliminary data.</text>
</comment>
<dbReference type="InterPro" id="IPR042171">
    <property type="entry name" value="Acyl-CoA_hotdog"/>
</dbReference>
<name>A0A9P7JEF0_9AGAM</name>
<dbReference type="RefSeq" id="XP_041194346.1">
    <property type="nucleotide sequence ID" value="XM_041344369.1"/>
</dbReference>
<evidence type="ECO:0000313" key="3">
    <source>
        <dbReference type="Proteomes" id="UP000807769"/>
    </source>
</evidence>
<dbReference type="Pfam" id="PF13622">
    <property type="entry name" value="4HBT_3"/>
    <property type="match status" value="1"/>
</dbReference>
<protein>
    <submittedName>
        <fullName evidence="2">Thioesterase-like superfamily-domain-containing protein</fullName>
    </submittedName>
</protein>
<accession>A0A9P7JEF0</accession>
<keyword evidence="3" id="KW-1185">Reference proteome</keyword>
<dbReference type="InterPro" id="IPR049449">
    <property type="entry name" value="TesB_ACOT8-like_N"/>
</dbReference>
<gene>
    <name evidence="2" type="ORF">BJ212DRAFT_92947</name>
</gene>
<feature type="domain" description="Acyl-CoA thioesterase-like N-terminal HotDog" evidence="1">
    <location>
        <begin position="45"/>
        <end position="106"/>
    </location>
</feature>
<sequence>MVPLVRALHVSETSRCSETATYATELNGSWAIGSIQNSSRRTLPGYTLGQVVEACTRFQLETVHKDPIHVTAHFLRATNVGPAEVRVSVQKIGKNFTNLSADLAQGVSDTHALRDCRVVDHVSTEQGHVRLTSHLIFGDLTPVPDGIPRSLAAPSPYARRLPLPNHPSAAVRDRMRHTWRFHSLLSWSMDRTILARNAMRNQIQADTEIIGGGGAEWGAWCELTRTEDEIKPSSIPFFGDMFLNLPSLLPDSEPASHGTSDCWFPTVTMTVEFKARIPSSQDYASRTVGLYSESHFLTDPHGRHNARVEVWTAPSAIGQGKLEAGWRDKQYCIAVADQMALTLPMDLNHRQGNRNKVVTKL</sequence>
<dbReference type="GeneID" id="64638385"/>
<organism evidence="2 3">
    <name type="scientific">Suillus subaureus</name>
    <dbReference type="NCBI Taxonomy" id="48587"/>
    <lineage>
        <taxon>Eukaryota</taxon>
        <taxon>Fungi</taxon>
        <taxon>Dikarya</taxon>
        <taxon>Basidiomycota</taxon>
        <taxon>Agaricomycotina</taxon>
        <taxon>Agaricomycetes</taxon>
        <taxon>Agaricomycetidae</taxon>
        <taxon>Boletales</taxon>
        <taxon>Suillineae</taxon>
        <taxon>Suillaceae</taxon>
        <taxon>Suillus</taxon>
    </lineage>
</organism>
<reference evidence="2" key="1">
    <citation type="journal article" date="2020" name="New Phytol.">
        <title>Comparative genomics reveals dynamic genome evolution in host specialist ectomycorrhizal fungi.</title>
        <authorList>
            <person name="Lofgren L.A."/>
            <person name="Nguyen N.H."/>
            <person name="Vilgalys R."/>
            <person name="Ruytinx J."/>
            <person name="Liao H.L."/>
            <person name="Branco S."/>
            <person name="Kuo A."/>
            <person name="LaButti K."/>
            <person name="Lipzen A."/>
            <person name="Andreopoulos W."/>
            <person name="Pangilinan J."/>
            <person name="Riley R."/>
            <person name="Hundley H."/>
            <person name="Na H."/>
            <person name="Barry K."/>
            <person name="Grigoriev I.V."/>
            <person name="Stajich J.E."/>
            <person name="Kennedy P.G."/>
        </authorList>
    </citation>
    <scope>NUCLEOTIDE SEQUENCE</scope>
    <source>
        <strain evidence="2">MN1</strain>
    </source>
</reference>
<dbReference type="InterPro" id="IPR052389">
    <property type="entry name" value="Sec_Metab_Biosynth-Assoc"/>
</dbReference>
<dbReference type="PANTHER" id="PTHR38110">
    <property type="entry name" value="CHROMOSOME 23, WHOLE GENOME SHOTGUN SEQUENCE"/>
    <property type="match status" value="1"/>
</dbReference>
<dbReference type="PANTHER" id="PTHR38110:SF1">
    <property type="entry name" value="THIOESTERASE DOMAIN-CONTAINING PROTEIN"/>
    <property type="match status" value="1"/>
</dbReference>
<dbReference type="AlphaFoldDB" id="A0A9P7JEF0"/>